<sequence>MTTEMLKGDFSHRERYGIAAPAAIMKATSCLKVKLCDGKVFSQASRFMSAALHAIRFNAAERLTTAAVQRFAGND</sequence>
<dbReference type="AlphaFoldDB" id="A0A0V0YB09"/>
<accession>A0A0V0YB09</accession>
<comment type="caution">
    <text evidence="1">The sequence shown here is derived from an EMBL/GenBank/DDBJ whole genome shotgun (WGS) entry which is preliminary data.</text>
</comment>
<reference evidence="1 2" key="1">
    <citation type="submission" date="2015-01" db="EMBL/GenBank/DDBJ databases">
        <title>Evolution of Trichinella species and genotypes.</title>
        <authorList>
            <person name="Korhonen P.K."/>
            <person name="Edoardo P."/>
            <person name="Giuseppe L.R."/>
            <person name="Gasser R.B."/>
        </authorList>
    </citation>
    <scope>NUCLEOTIDE SEQUENCE [LARGE SCALE GENOMIC DNA]</scope>
    <source>
        <strain evidence="1">ISS141</strain>
    </source>
</reference>
<dbReference type="Proteomes" id="UP000054815">
    <property type="component" value="Unassembled WGS sequence"/>
</dbReference>
<proteinExistence type="predicted"/>
<dbReference type="EMBL" id="JYDU01000029">
    <property type="protein sequence ID" value="KRX97652.1"/>
    <property type="molecule type" value="Genomic_DNA"/>
</dbReference>
<evidence type="ECO:0000313" key="1">
    <source>
        <dbReference type="EMBL" id="KRX97652.1"/>
    </source>
</evidence>
<protein>
    <submittedName>
        <fullName evidence="1">Uncharacterized protein</fullName>
    </submittedName>
</protein>
<name>A0A0V0YB09_TRIPS</name>
<organism evidence="1 2">
    <name type="scientific">Trichinella pseudospiralis</name>
    <name type="common">Parasitic roundworm</name>
    <dbReference type="NCBI Taxonomy" id="6337"/>
    <lineage>
        <taxon>Eukaryota</taxon>
        <taxon>Metazoa</taxon>
        <taxon>Ecdysozoa</taxon>
        <taxon>Nematoda</taxon>
        <taxon>Enoplea</taxon>
        <taxon>Dorylaimia</taxon>
        <taxon>Trichinellida</taxon>
        <taxon>Trichinellidae</taxon>
        <taxon>Trichinella</taxon>
    </lineage>
</organism>
<evidence type="ECO:0000313" key="2">
    <source>
        <dbReference type="Proteomes" id="UP000054815"/>
    </source>
</evidence>
<gene>
    <name evidence="1" type="ORF">T4E_2470</name>
</gene>